<gene>
    <name evidence="6" type="primary">US3</name>
</gene>
<evidence type="ECO:0000313" key="7">
    <source>
        <dbReference type="Proteomes" id="UP000828786"/>
    </source>
</evidence>
<organism evidence="6 7">
    <name type="scientific">Caprine alphaherpesvirus 1</name>
    <dbReference type="NCBI Taxonomy" id="39944"/>
    <lineage>
        <taxon>Viruses</taxon>
        <taxon>Duplodnaviria</taxon>
        <taxon>Heunggongvirae</taxon>
        <taxon>Peploviricota</taxon>
        <taxon>Herviviricetes</taxon>
        <taxon>Herpesvirales</taxon>
        <taxon>Orthoherpesviridae</taxon>
        <taxon>Alphaherpesvirinae</taxon>
        <taxon>Varicellovirus</taxon>
        <taxon>Varicellovirus caprinealpha1</taxon>
    </lineage>
</organism>
<dbReference type="PANTHER" id="PTHR24056">
    <property type="entry name" value="CELL DIVISION PROTEIN KINASE"/>
    <property type="match status" value="1"/>
</dbReference>
<dbReference type="InterPro" id="IPR050108">
    <property type="entry name" value="CDK"/>
</dbReference>
<dbReference type="EMBL" id="MG989243">
    <property type="protein sequence ID" value="QBM10906.1"/>
    <property type="molecule type" value="Genomic_DNA"/>
</dbReference>
<comment type="similarity">
    <text evidence="1">Belongs to the protein kinase superfamily. CMGC Ser/Thr protein kinase family. CDC2/CDKX subfamily.</text>
</comment>
<dbReference type="GO" id="GO:0004674">
    <property type="term" value="F:protein serine/threonine kinase activity"/>
    <property type="evidence" value="ECO:0007669"/>
    <property type="project" value="TreeGrafter"/>
</dbReference>
<evidence type="ECO:0000256" key="3">
    <source>
        <dbReference type="ARBA" id="ARBA00022840"/>
    </source>
</evidence>
<accession>A0AAE6D0D3</accession>
<dbReference type="PROSITE" id="PS00108">
    <property type="entry name" value="PROTEIN_KINASE_ST"/>
    <property type="match status" value="1"/>
</dbReference>
<evidence type="ECO:0000259" key="5">
    <source>
        <dbReference type="PROSITE" id="PS50011"/>
    </source>
</evidence>
<name>A0AAE6D0D3_9ALPH</name>
<keyword evidence="7" id="KW-1185">Reference proteome</keyword>
<dbReference type="Proteomes" id="UP000828786">
    <property type="component" value="Segment"/>
</dbReference>
<keyword evidence="6" id="KW-0418">Kinase</keyword>
<reference evidence="6 7" key="1">
    <citation type="submission" date="2018-02" db="EMBL/GenBank/DDBJ databases">
        <title>A novel caprine herpesvirus isolated from goats in China.</title>
        <authorList>
            <person name="Hao F."/>
            <person name="Mao L."/>
            <person name="Li W."/>
        </authorList>
    </citation>
    <scope>NUCLEOTIDE SEQUENCE [LARGE SCALE GENOMIC DNA]</scope>
    <source>
        <strain evidence="6 7">JSHA1405</strain>
    </source>
</reference>
<keyword evidence="3" id="KW-0067">ATP-binding</keyword>
<protein>
    <submittedName>
        <fullName evidence="6">Serine/threonine-protein kinase</fullName>
    </submittedName>
</protein>
<dbReference type="SUPFAM" id="SSF56112">
    <property type="entry name" value="Protein kinase-like (PK-like)"/>
    <property type="match status" value="1"/>
</dbReference>
<dbReference type="PROSITE" id="PS50011">
    <property type="entry name" value="PROTEIN_KINASE_DOM"/>
    <property type="match status" value="1"/>
</dbReference>
<evidence type="ECO:0000256" key="4">
    <source>
        <dbReference type="SAM" id="MobiDB-lite"/>
    </source>
</evidence>
<keyword evidence="2" id="KW-0547">Nucleotide-binding</keyword>
<dbReference type="GeneID" id="80536947"/>
<keyword evidence="6" id="KW-0808">Transferase</keyword>
<sequence length="384" mass="42330">MKRTSQQRARGAWRARLACCAAAPGDEPPRPAQSQGQHEPATPRVECDDLYSDISSGDLEASDSEAAESASDSDAESASGLSRAEAAHAARALQFQIVETLTPGSEGRVFVATSPARGDEHVVLKIGATASTLAEAMLLRTMDHANVLRLKAVLFYEELVCMVLPRYRHDLYTYLSATDRAMDPAAALAVVRRVLRGLEYLHSRKIAHRDVKTENIFINSVDDVCLGDLGAARGPITEPRYYGSAGTLETNSPELLARAQYDCRTDVWSVGVVMYELVAYPRALFNAPEGGRECQTYTRQLIRVIRRLGVHAAEFPPGPDSRLSRNFRQYASSRRPPHSQYRCLQALRLPADSAHLLHKMLTFDFRRRPTAAELLGSPVFAHAL</sequence>
<dbReference type="Pfam" id="PF00069">
    <property type="entry name" value="Pkinase"/>
    <property type="match status" value="1"/>
</dbReference>
<evidence type="ECO:0000256" key="2">
    <source>
        <dbReference type="ARBA" id="ARBA00022741"/>
    </source>
</evidence>
<dbReference type="InterPro" id="IPR000719">
    <property type="entry name" value="Prot_kinase_dom"/>
</dbReference>
<dbReference type="Gene3D" id="3.30.200.20">
    <property type="entry name" value="Phosphorylase Kinase, domain 1"/>
    <property type="match status" value="1"/>
</dbReference>
<feature type="region of interest" description="Disordered" evidence="4">
    <location>
        <begin position="21"/>
        <end position="82"/>
    </location>
</feature>
<dbReference type="RefSeq" id="YP_010798698.1">
    <property type="nucleotide sequence ID" value="NC_076509.1"/>
</dbReference>
<evidence type="ECO:0000256" key="1">
    <source>
        <dbReference type="ARBA" id="ARBA00006485"/>
    </source>
</evidence>
<evidence type="ECO:0000313" key="6">
    <source>
        <dbReference type="EMBL" id="QBM10906.1"/>
    </source>
</evidence>
<proteinExistence type="inferred from homology"/>
<dbReference type="SMART" id="SM00220">
    <property type="entry name" value="S_TKc"/>
    <property type="match status" value="1"/>
</dbReference>
<dbReference type="InterPro" id="IPR011009">
    <property type="entry name" value="Kinase-like_dom_sf"/>
</dbReference>
<feature type="compositionally biased region" description="Acidic residues" evidence="4">
    <location>
        <begin position="60"/>
        <end position="75"/>
    </location>
</feature>
<feature type="domain" description="Protein kinase" evidence="5">
    <location>
        <begin position="95"/>
        <end position="380"/>
    </location>
</feature>
<dbReference type="KEGG" id="vg:80536947"/>
<dbReference type="GO" id="GO:0005524">
    <property type="term" value="F:ATP binding"/>
    <property type="evidence" value="ECO:0007669"/>
    <property type="project" value="UniProtKB-KW"/>
</dbReference>
<dbReference type="Gene3D" id="1.10.510.10">
    <property type="entry name" value="Transferase(Phosphotransferase) domain 1"/>
    <property type="match status" value="1"/>
</dbReference>
<dbReference type="InterPro" id="IPR008271">
    <property type="entry name" value="Ser/Thr_kinase_AS"/>
</dbReference>